<dbReference type="GO" id="GO:0004386">
    <property type="term" value="F:helicase activity"/>
    <property type="evidence" value="ECO:0007669"/>
    <property type="project" value="UniProtKB-KW"/>
</dbReference>
<evidence type="ECO:0000313" key="11">
    <source>
        <dbReference type="Proteomes" id="UP000326393"/>
    </source>
</evidence>
<evidence type="ECO:0000256" key="3">
    <source>
        <dbReference type="ARBA" id="ARBA00022763"/>
    </source>
</evidence>
<dbReference type="GO" id="GO:0003677">
    <property type="term" value="F:DNA binding"/>
    <property type="evidence" value="ECO:0007669"/>
    <property type="project" value="UniProtKB-KW"/>
</dbReference>
<dbReference type="Proteomes" id="UP000326393">
    <property type="component" value="Chromosome"/>
</dbReference>
<dbReference type="Gene3D" id="1.10.10.160">
    <property type="match status" value="1"/>
</dbReference>
<dbReference type="PANTHER" id="PTHR30591:SF1">
    <property type="entry name" value="RECBCD ENZYME SUBUNIT RECC"/>
    <property type="match status" value="1"/>
</dbReference>
<keyword evidence="5" id="KW-0347">Helicase</keyword>
<keyword evidence="2" id="KW-0547">Nucleotide-binding</keyword>
<gene>
    <name evidence="10" type="ORF">DB723_03195</name>
</gene>
<evidence type="ECO:0000256" key="8">
    <source>
        <dbReference type="ARBA" id="ARBA00023125"/>
    </source>
</evidence>
<evidence type="ECO:0000256" key="5">
    <source>
        <dbReference type="ARBA" id="ARBA00022806"/>
    </source>
</evidence>
<dbReference type="Gene3D" id="1.10.486.10">
    <property type="entry name" value="PCRA, domain 4"/>
    <property type="match status" value="1"/>
</dbReference>
<name>A0A5J6WAI5_9SPIR</name>
<keyword evidence="3" id="KW-0227">DNA damage</keyword>
<dbReference type="GO" id="GO:0005524">
    <property type="term" value="F:ATP binding"/>
    <property type="evidence" value="ECO:0007669"/>
    <property type="project" value="UniProtKB-KW"/>
</dbReference>
<keyword evidence="4" id="KW-0378">Hydrolase</keyword>
<evidence type="ECO:0000256" key="9">
    <source>
        <dbReference type="ARBA" id="ARBA00023204"/>
    </source>
</evidence>
<sequence>MNIYKTNKINKIYNKIKELTQNDNIFKKETLIIVKNDLLREEIKKTIARLNEISYNLNIKKNAVKSIYEISLKDPNIKKYIEKNTFLFYPETEKFILYNILETEKLKYIKDFKSTKNRYFFASKIIDLFHHYYSKFSKLIETWEDDGFLFQEENLKPYENMQKELFKKLFEKQKNILNLHKQIIQEKPKKNIEIEIKKIIFIGNNREIEKKILNSLEKIFDFEVHVLIFEDLINYKSTLVEELLPTKTKISSIKYQALEKIDIKLFKGKNFLTSIKNNIIAQTPISKSDDSFKIIEAKSQKREVEILTNQIVHSMQKNNLKLSDIAITCLQEKFNEYLPYIEKCLNKYEIEYSVLCHNNLSRGESTIALKRLMDLFISKNGTISNFSRKEVFNLLSNNKVMKKFNISTSELNYLIEFSDAMNISFGANNTHKENLKYDQNFLNSWEDGFNRFLMSEIFNEQYEEEIQKESIKFQDQESIIKLITIVKSLYEDINYFKNKTYKVHEWAEIIEIFIQKYIDLEEFNTTDEYLKNKIKSFKNFSKDFNDNLYKNHLKEINEIKIEFYLFKILLEESLEKEKYGIMYKKNGILIANYKEIEYLQKKEIHFLGFQKFNSKINYDNMNLLNEYYEYENTEKEAIATLFNLIFATSEKFYLYYSFQDNLSPEINTSKTINKILDHIQKYEKNFQIEKHPNENHDLEYFKDGKKNYLINYDLEAFNIAKIIQNSKPIKFKQKKIQLESPIKLNLYELKNALSNPYKHFYEKSLNVKIQDIRLENEIKEKQEEQIFSDIEIIYRLIKNSTPLHEYIMGQRNDTSKTIEIIKKHIKFEIQQGVIPFNIDQKTTVNNIFKKIIKLKYNAAKSLKMLSVMMKAKIKFCQTIKINFQKKNIEFELKKDIENVYKIENDYFYLNFVKKDYCSIPDKIKNEIYLYITGLLIKKEIQNFNSLTEVKINLESLSANITISYQHKEIILDDIENILMQFAYISSYPTPIYQSLIIKVLTKTNQNNFSDCFKNFIKMQIKNPSKTYFTSKTHERFLKTREITLCDYYNRFKDTHDFKLDKNLLILIEKFYIKFIRTKN</sequence>
<dbReference type="AlphaFoldDB" id="A0A5J6WAI5"/>
<keyword evidence="1" id="KW-0540">Nuclease</keyword>
<evidence type="ECO:0000256" key="1">
    <source>
        <dbReference type="ARBA" id="ARBA00022722"/>
    </source>
</evidence>
<reference evidence="11" key="1">
    <citation type="submission" date="2019-10" db="EMBL/GenBank/DDBJ databases">
        <title>Borrelia maritima sp. nov., a novel species of the Borrelia burgdorferi sensu lato complex, occupies a basal position to North American species.</title>
        <authorList>
            <person name="Margos G."/>
            <person name="Fedorova N."/>
            <person name="Becker N.S."/>
            <person name="Kleinjan J.E."/>
            <person name="Marosevic D."/>
            <person name="Krebs S."/>
            <person name="Hui L."/>
            <person name="Fingerle V."/>
            <person name="Lane R.S."/>
        </authorList>
    </citation>
    <scope>NUCLEOTIDE SEQUENCE [LARGE SCALE GENOMIC DNA]</scope>
    <source>
        <strain evidence="11">CA690</strain>
    </source>
</reference>
<evidence type="ECO:0000256" key="2">
    <source>
        <dbReference type="ARBA" id="ARBA00022741"/>
    </source>
</evidence>
<keyword evidence="9" id="KW-0234">DNA repair</keyword>
<dbReference type="Gene3D" id="3.40.50.10930">
    <property type="match status" value="1"/>
</dbReference>
<protein>
    <submittedName>
        <fullName evidence="10">Exodeoxyribonuclease V subunit gamma</fullName>
    </submittedName>
</protein>
<organism evidence="10 11">
    <name type="scientific">Borrelia maritima</name>
    <dbReference type="NCBI Taxonomy" id="2761123"/>
    <lineage>
        <taxon>Bacteria</taxon>
        <taxon>Pseudomonadati</taxon>
        <taxon>Spirochaetota</taxon>
        <taxon>Spirochaetia</taxon>
        <taxon>Spirochaetales</taxon>
        <taxon>Borreliaceae</taxon>
        <taxon>Borrelia</taxon>
    </lineage>
</organism>
<dbReference type="GO" id="GO:0006310">
    <property type="term" value="P:DNA recombination"/>
    <property type="evidence" value="ECO:0007669"/>
    <property type="project" value="TreeGrafter"/>
</dbReference>
<dbReference type="InterPro" id="IPR013986">
    <property type="entry name" value="DExx_box_DNA_helicase_dom_sf"/>
</dbReference>
<dbReference type="InterPro" id="IPR027417">
    <property type="entry name" value="P-loop_NTPase"/>
</dbReference>
<accession>A0A5J6WAI5</accession>
<dbReference type="Gene3D" id="3.40.50.300">
    <property type="entry name" value="P-loop containing nucleotide triphosphate hydrolases"/>
    <property type="match status" value="1"/>
</dbReference>
<keyword evidence="8" id="KW-0238">DNA-binding</keyword>
<dbReference type="GO" id="GO:0140097">
    <property type="term" value="F:catalytic activity, acting on DNA"/>
    <property type="evidence" value="ECO:0007669"/>
    <property type="project" value="UniProtKB-ARBA"/>
</dbReference>
<keyword evidence="11" id="KW-1185">Reference proteome</keyword>
<keyword evidence="7" id="KW-0067">ATP-binding</keyword>
<dbReference type="OrthoDB" id="349861at2"/>
<dbReference type="SUPFAM" id="SSF52540">
    <property type="entry name" value="P-loop containing nucleoside triphosphate hydrolases"/>
    <property type="match status" value="2"/>
</dbReference>
<proteinExistence type="predicted"/>
<dbReference type="KEGG" id="bmat:DB723_03195"/>
<dbReference type="RefSeq" id="WP_151552499.1">
    <property type="nucleotide sequence ID" value="NZ_CP044535.1"/>
</dbReference>
<dbReference type="EMBL" id="CP044535">
    <property type="protein sequence ID" value="QFI14734.1"/>
    <property type="molecule type" value="Genomic_DNA"/>
</dbReference>
<evidence type="ECO:0000313" key="10">
    <source>
        <dbReference type="EMBL" id="QFI14734.1"/>
    </source>
</evidence>
<keyword evidence="6" id="KW-0269">Exonuclease</keyword>
<evidence type="ECO:0000256" key="4">
    <source>
        <dbReference type="ARBA" id="ARBA00022801"/>
    </source>
</evidence>
<reference evidence="10 11" key="2">
    <citation type="journal article" date="2020" name="Int. J. Syst. Evol. Microbiol.">
        <title>Borrelia maritima sp. nov., a novel species of the Borrelia burgdorferi sensu lato complex, occupying a basal position to North American species.</title>
        <authorList>
            <person name="Margos G."/>
            <person name="Fedorova N."/>
            <person name="Becker N.S."/>
            <person name="Kleinjan J.E."/>
            <person name="Marosevic D."/>
            <person name="Krebs S."/>
            <person name="Hui L."/>
            <person name="Fingerle V."/>
            <person name="Lane R.S."/>
        </authorList>
    </citation>
    <scope>NUCLEOTIDE SEQUENCE [LARGE SCALE GENOMIC DNA]</scope>
    <source>
        <strain evidence="10 11">CA690</strain>
    </source>
</reference>
<dbReference type="GO" id="GO:0004527">
    <property type="term" value="F:exonuclease activity"/>
    <property type="evidence" value="ECO:0007669"/>
    <property type="project" value="UniProtKB-KW"/>
</dbReference>
<dbReference type="GO" id="GO:0006281">
    <property type="term" value="P:DNA repair"/>
    <property type="evidence" value="ECO:0007669"/>
    <property type="project" value="UniProtKB-KW"/>
</dbReference>
<evidence type="ECO:0000256" key="7">
    <source>
        <dbReference type="ARBA" id="ARBA00022840"/>
    </source>
</evidence>
<evidence type="ECO:0000256" key="6">
    <source>
        <dbReference type="ARBA" id="ARBA00022839"/>
    </source>
</evidence>
<dbReference type="PANTHER" id="PTHR30591">
    <property type="entry name" value="RECBCD ENZYME SUBUNIT RECC"/>
    <property type="match status" value="1"/>
</dbReference>